<proteinExistence type="predicted"/>
<sequence>MNSRRLRLLQRLLTRRGGKAGAQPLKPAVEPFVLARKPIVGTVANNVITYGTGALNIDESRIEST</sequence>
<reference evidence="1" key="1">
    <citation type="submission" date="2013-08" db="EMBL/GenBank/DDBJ databases">
        <authorList>
            <person name="Mendez C."/>
            <person name="Richter M."/>
            <person name="Ferrer M."/>
            <person name="Sanchez J."/>
        </authorList>
    </citation>
    <scope>NUCLEOTIDE SEQUENCE</scope>
</reference>
<accession>T1BJ79</accession>
<comment type="caution">
    <text evidence="1">The sequence shown here is derived from an EMBL/GenBank/DDBJ whole genome shotgun (WGS) entry which is preliminary data.</text>
</comment>
<name>T1BJ79_9ZZZZ</name>
<evidence type="ECO:0000313" key="1">
    <source>
        <dbReference type="EMBL" id="EQD53239.1"/>
    </source>
</evidence>
<gene>
    <name evidence="1" type="ORF">B1B_10358</name>
</gene>
<protein>
    <submittedName>
        <fullName evidence="1">Uncharacterized protein</fullName>
    </submittedName>
</protein>
<dbReference type="EMBL" id="AUZY01006791">
    <property type="protein sequence ID" value="EQD53239.1"/>
    <property type="molecule type" value="Genomic_DNA"/>
</dbReference>
<feature type="non-terminal residue" evidence="1">
    <location>
        <position position="65"/>
    </location>
</feature>
<organism evidence="1">
    <name type="scientific">mine drainage metagenome</name>
    <dbReference type="NCBI Taxonomy" id="410659"/>
    <lineage>
        <taxon>unclassified sequences</taxon>
        <taxon>metagenomes</taxon>
        <taxon>ecological metagenomes</taxon>
    </lineage>
</organism>
<reference evidence="1" key="2">
    <citation type="journal article" date="2014" name="ISME J.">
        <title>Microbial stratification in low pH oxic and suboxic macroscopic growths along an acid mine drainage.</title>
        <authorList>
            <person name="Mendez-Garcia C."/>
            <person name="Mesa V."/>
            <person name="Sprenger R.R."/>
            <person name="Richter M."/>
            <person name="Diez M.S."/>
            <person name="Solano J."/>
            <person name="Bargiela R."/>
            <person name="Golyshina O.V."/>
            <person name="Manteca A."/>
            <person name="Ramos J.L."/>
            <person name="Gallego J.R."/>
            <person name="Llorente I."/>
            <person name="Martins Dos Santos V.A."/>
            <person name="Jensen O.N."/>
            <person name="Pelaez A.I."/>
            <person name="Sanchez J."/>
            <person name="Ferrer M."/>
        </authorList>
    </citation>
    <scope>NUCLEOTIDE SEQUENCE</scope>
</reference>
<dbReference type="AlphaFoldDB" id="T1BJ79"/>